<dbReference type="EMBL" id="JARJLM010000165">
    <property type="protein sequence ID" value="MDF3833290.1"/>
    <property type="molecule type" value="Genomic_DNA"/>
</dbReference>
<dbReference type="Pfam" id="PF08714">
    <property type="entry name" value="Fae"/>
    <property type="match status" value="1"/>
</dbReference>
<dbReference type="NCBIfam" id="TIGR03126">
    <property type="entry name" value="one_C_fae"/>
    <property type="match status" value="1"/>
</dbReference>
<dbReference type="InterPro" id="IPR014826">
    <property type="entry name" value="HCHO-activating_enzyme"/>
</dbReference>
<dbReference type="InterPro" id="IPR037075">
    <property type="entry name" value="HCHO-activating_enzyme_sf"/>
</dbReference>
<keyword evidence="4" id="KW-1185">Reference proteome</keyword>
<evidence type="ECO:0000259" key="2">
    <source>
        <dbReference type="Pfam" id="PF08714"/>
    </source>
</evidence>
<dbReference type="Proteomes" id="UP001216674">
    <property type="component" value="Unassembled WGS sequence"/>
</dbReference>
<evidence type="ECO:0000256" key="1">
    <source>
        <dbReference type="ARBA" id="ARBA00023239"/>
    </source>
</evidence>
<dbReference type="RefSeq" id="WP_017229170.1">
    <property type="nucleotide sequence ID" value="NZ_JARJLM010000165.1"/>
</dbReference>
<organism evidence="3 4">
    <name type="scientific">Cupriavidus basilensis</name>
    <dbReference type="NCBI Taxonomy" id="68895"/>
    <lineage>
        <taxon>Bacteria</taxon>
        <taxon>Pseudomonadati</taxon>
        <taxon>Pseudomonadota</taxon>
        <taxon>Betaproteobacteria</taxon>
        <taxon>Burkholderiales</taxon>
        <taxon>Burkholderiaceae</taxon>
        <taxon>Cupriavidus</taxon>
    </lineage>
</organism>
<keyword evidence="1" id="KW-0456">Lyase</keyword>
<evidence type="ECO:0000313" key="4">
    <source>
        <dbReference type="Proteomes" id="UP001216674"/>
    </source>
</evidence>
<feature type="domain" description="Formaldehyde-activating enzyme" evidence="2">
    <location>
        <begin position="9"/>
        <end position="166"/>
    </location>
</feature>
<accession>A0ABT6AL17</accession>
<dbReference type="InterPro" id="IPR020568">
    <property type="entry name" value="Ribosomal_Su5_D2-typ_SF"/>
</dbReference>
<name>A0ABT6AL17_9BURK</name>
<proteinExistence type="predicted"/>
<dbReference type="SUPFAM" id="SSF54211">
    <property type="entry name" value="Ribosomal protein S5 domain 2-like"/>
    <property type="match status" value="1"/>
</dbReference>
<protein>
    <submittedName>
        <fullName evidence="3">Formaldehyde-activating enzyme</fullName>
    </submittedName>
</protein>
<reference evidence="3 4" key="1">
    <citation type="submission" date="2023-03" db="EMBL/GenBank/DDBJ databases">
        <title>Draft assemblies of triclosan tolerant bacteria isolated from returned activated sludge.</title>
        <authorList>
            <person name="Van Hamelsveld S."/>
        </authorList>
    </citation>
    <scope>NUCLEOTIDE SEQUENCE [LARGE SCALE GENOMIC DNA]</scope>
    <source>
        <strain evidence="3 4">GW210010_S58</strain>
    </source>
</reference>
<sequence length="170" mass="18075">MAKIDRVRVGESLVGDGNEVAHIDLILGPRGSAAETAFCNALTNNKDGFTSLLAVVAPNLQAKPNTVLFNKVTIKGAKQAVQMFGPAQRGVAMAVADSVEDGTIPSAEADDLFISVGVFIHWQAEDDNKIQDYNYQATREAIKRAVDGWPSAADVVARKQSSAHPFAAHS</sequence>
<dbReference type="Gene3D" id="3.30.230.60">
    <property type="entry name" value="Formaldehyde-activating enzyme"/>
    <property type="match status" value="1"/>
</dbReference>
<evidence type="ECO:0000313" key="3">
    <source>
        <dbReference type="EMBL" id="MDF3833290.1"/>
    </source>
</evidence>
<gene>
    <name evidence="3" type="primary">fae</name>
    <name evidence="3" type="ORF">P3W85_10070</name>
</gene>
<comment type="caution">
    <text evidence="3">The sequence shown here is derived from an EMBL/GenBank/DDBJ whole genome shotgun (WGS) entry which is preliminary data.</text>
</comment>